<sequence>MLRNNGKQFVGLEVKIFESIAAKLNSTVEYVSPPNNTKWGVLRPVNSTGQMGMLQRNEADVGFGSIGRSIDRNIYLRSTIPSIVTQMTMTIPPRVPYTSLEKLFLPFSLSAWLLVAAGYTVIYCFYVLLFRRKHHPYLEHVRSIFYTIWIILMGGPGYAARRHSTRIYMISLVLNAFVVRNLYQSALFQYLKSNDVMAANLHTYRDINEAGLSYYMFQTTRRFFEDNPDVNSTIRVIKNENVDWDEIMYNISHHLLKGVFPLPLESIFYYVKHRKPEDMVYVSEHTGISYFVAFHFPRISALEKPFNYLLHQLQASGLIKQWKAKYRNNPYTWMNYEQENVPTPLDLHQVSGGFYLWAVCLLAALMAFSVELILSKVALTVSHDFYCTCNLFDRLDNVPQIEHLQEPLRKFFKYPQFPINFRVETSANLTISNELFAVNEIMLENSHWLIGTLHFNEEYLTELNLPVL</sequence>
<dbReference type="EMBL" id="AXCM01000485">
    <property type="status" value="NOT_ANNOTATED_CDS"/>
    <property type="molecule type" value="Genomic_DNA"/>
</dbReference>
<dbReference type="Proteomes" id="UP000075883">
    <property type="component" value="Unassembled WGS sequence"/>
</dbReference>
<keyword evidence="2" id="KW-1003">Cell membrane</keyword>
<dbReference type="SUPFAM" id="SSF53850">
    <property type="entry name" value="Periplasmic binding protein-like II"/>
    <property type="match status" value="1"/>
</dbReference>
<feature type="transmembrane region" description="Helical" evidence="8">
    <location>
        <begin position="354"/>
        <end position="374"/>
    </location>
</feature>
<dbReference type="PANTHER" id="PTHR42643:SF30">
    <property type="entry name" value="IONOTROPIC RECEPTOR 40A-RELATED"/>
    <property type="match status" value="1"/>
</dbReference>
<accession>A0A182MGX9</accession>
<dbReference type="Gene3D" id="3.40.190.10">
    <property type="entry name" value="Periplasmic binding protein-like II"/>
    <property type="match status" value="1"/>
</dbReference>
<comment type="subcellular location">
    <subcellularLocation>
        <location evidence="1">Cell membrane</location>
        <topology evidence="1">Multi-pass membrane protein</topology>
    </subcellularLocation>
</comment>
<name>A0A182MGX9_9DIPT</name>
<dbReference type="GO" id="GO:0005886">
    <property type="term" value="C:plasma membrane"/>
    <property type="evidence" value="ECO:0007669"/>
    <property type="project" value="UniProtKB-SubCell"/>
</dbReference>
<keyword evidence="6" id="KW-0675">Receptor</keyword>
<evidence type="ECO:0000256" key="4">
    <source>
        <dbReference type="ARBA" id="ARBA00022989"/>
    </source>
</evidence>
<dbReference type="InterPro" id="IPR052192">
    <property type="entry name" value="Insect_Ionotropic_Sensory_Rcpt"/>
</dbReference>
<feature type="transmembrane region" description="Helical" evidence="8">
    <location>
        <begin position="103"/>
        <end position="129"/>
    </location>
</feature>
<organism evidence="9 10">
    <name type="scientific">Anopheles culicifacies</name>
    <dbReference type="NCBI Taxonomy" id="139723"/>
    <lineage>
        <taxon>Eukaryota</taxon>
        <taxon>Metazoa</taxon>
        <taxon>Ecdysozoa</taxon>
        <taxon>Arthropoda</taxon>
        <taxon>Hexapoda</taxon>
        <taxon>Insecta</taxon>
        <taxon>Pterygota</taxon>
        <taxon>Neoptera</taxon>
        <taxon>Endopterygota</taxon>
        <taxon>Diptera</taxon>
        <taxon>Nematocera</taxon>
        <taxon>Culicoidea</taxon>
        <taxon>Culicidae</taxon>
        <taxon>Anophelinae</taxon>
        <taxon>Anopheles</taxon>
        <taxon>culicifacies species complex</taxon>
    </lineage>
</organism>
<dbReference type="AlphaFoldDB" id="A0A182MGX9"/>
<keyword evidence="5 8" id="KW-0472">Membrane</keyword>
<evidence type="ECO:0000256" key="5">
    <source>
        <dbReference type="ARBA" id="ARBA00023136"/>
    </source>
</evidence>
<protein>
    <recommendedName>
        <fullName evidence="11">Ionotropic glutamate receptor L-glutamate and glycine-binding domain-containing protein</fullName>
    </recommendedName>
</protein>
<reference evidence="10" key="1">
    <citation type="submission" date="2013-09" db="EMBL/GenBank/DDBJ databases">
        <title>The Genome Sequence of Anopheles culicifacies species A.</title>
        <authorList>
            <consortium name="The Broad Institute Genomics Platform"/>
            <person name="Neafsey D.E."/>
            <person name="Besansky N."/>
            <person name="Howell P."/>
            <person name="Walton C."/>
            <person name="Young S.K."/>
            <person name="Zeng Q."/>
            <person name="Gargeya S."/>
            <person name="Fitzgerald M."/>
            <person name="Haas B."/>
            <person name="Abouelleil A."/>
            <person name="Allen A.W."/>
            <person name="Alvarado L."/>
            <person name="Arachchi H.M."/>
            <person name="Berlin A.M."/>
            <person name="Chapman S.B."/>
            <person name="Gainer-Dewar J."/>
            <person name="Goldberg J."/>
            <person name="Griggs A."/>
            <person name="Gujja S."/>
            <person name="Hansen M."/>
            <person name="Howarth C."/>
            <person name="Imamovic A."/>
            <person name="Ireland A."/>
            <person name="Larimer J."/>
            <person name="McCowan C."/>
            <person name="Murphy C."/>
            <person name="Pearson M."/>
            <person name="Poon T.W."/>
            <person name="Priest M."/>
            <person name="Roberts A."/>
            <person name="Saif S."/>
            <person name="Shea T."/>
            <person name="Sisk P."/>
            <person name="Sykes S."/>
            <person name="Wortman J."/>
            <person name="Nusbaum C."/>
            <person name="Birren B."/>
        </authorList>
    </citation>
    <scope>NUCLEOTIDE SEQUENCE [LARGE SCALE GENOMIC DNA]</scope>
    <source>
        <strain evidence="10">A-37</strain>
    </source>
</reference>
<evidence type="ECO:0000256" key="1">
    <source>
        <dbReference type="ARBA" id="ARBA00004651"/>
    </source>
</evidence>
<evidence type="ECO:0000256" key="3">
    <source>
        <dbReference type="ARBA" id="ARBA00022692"/>
    </source>
</evidence>
<evidence type="ECO:0000313" key="10">
    <source>
        <dbReference type="Proteomes" id="UP000075883"/>
    </source>
</evidence>
<dbReference type="Gene3D" id="1.10.287.70">
    <property type="match status" value="1"/>
</dbReference>
<evidence type="ECO:0000256" key="7">
    <source>
        <dbReference type="ARBA" id="ARBA00023180"/>
    </source>
</evidence>
<evidence type="ECO:0000256" key="8">
    <source>
        <dbReference type="SAM" id="Phobius"/>
    </source>
</evidence>
<proteinExistence type="predicted"/>
<dbReference type="EnsemblMetazoa" id="ACUA018021-RA">
    <property type="protein sequence ID" value="ACUA018021-PA"/>
    <property type="gene ID" value="ACUA018021"/>
</dbReference>
<keyword evidence="4 8" id="KW-1133">Transmembrane helix</keyword>
<evidence type="ECO:0000256" key="6">
    <source>
        <dbReference type="ARBA" id="ARBA00023170"/>
    </source>
</evidence>
<keyword evidence="3 8" id="KW-0812">Transmembrane</keyword>
<dbReference type="VEuPathDB" id="VectorBase:ACUA018021"/>
<evidence type="ECO:0008006" key="11">
    <source>
        <dbReference type="Google" id="ProtNLM"/>
    </source>
</evidence>
<dbReference type="PANTHER" id="PTHR42643">
    <property type="entry name" value="IONOTROPIC RECEPTOR 20A-RELATED"/>
    <property type="match status" value="1"/>
</dbReference>
<dbReference type="STRING" id="139723.A0A182MGX9"/>
<evidence type="ECO:0000256" key="2">
    <source>
        <dbReference type="ARBA" id="ARBA00022475"/>
    </source>
</evidence>
<keyword evidence="7" id="KW-0325">Glycoprotein</keyword>
<reference evidence="9" key="2">
    <citation type="submission" date="2020-05" db="UniProtKB">
        <authorList>
            <consortium name="EnsemblMetazoa"/>
        </authorList>
    </citation>
    <scope>IDENTIFICATION</scope>
    <source>
        <strain evidence="9">A-37</strain>
    </source>
</reference>
<feature type="transmembrane region" description="Helical" evidence="8">
    <location>
        <begin position="141"/>
        <end position="159"/>
    </location>
</feature>
<evidence type="ECO:0000313" key="9">
    <source>
        <dbReference type="EnsemblMetazoa" id="ACUA018021-PA"/>
    </source>
</evidence>
<keyword evidence="10" id="KW-1185">Reference proteome</keyword>